<evidence type="ECO:0000313" key="2">
    <source>
        <dbReference type="EMBL" id="TWT97965.1"/>
    </source>
</evidence>
<name>A0A5C6AFK0_9BACT</name>
<evidence type="ECO:0000256" key="1">
    <source>
        <dbReference type="SAM" id="Phobius"/>
    </source>
</evidence>
<protein>
    <recommendedName>
        <fullName evidence="4">O-Antigen ligase</fullName>
    </recommendedName>
</protein>
<comment type="caution">
    <text evidence="2">The sequence shown here is derived from an EMBL/GenBank/DDBJ whole genome shotgun (WGS) entry which is preliminary data.</text>
</comment>
<feature type="transmembrane region" description="Helical" evidence="1">
    <location>
        <begin position="166"/>
        <end position="183"/>
    </location>
</feature>
<dbReference type="AlphaFoldDB" id="A0A5C6AFK0"/>
<proteinExistence type="predicted"/>
<accession>A0A5C6AFK0</accession>
<keyword evidence="3" id="KW-1185">Reference proteome</keyword>
<evidence type="ECO:0000313" key="3">
    <source>
        <dbReference type="Proteomes" id="UP000317421"/>
    </source>
</evidence>
<keyword evidence="1" id="KW-0472">Membrane</keyword>
<sequence>MTPSPPPYPPPQAARTPLAGARQASAAEVASRGQYVALCLGLHTLTLFACAQIDALRVPDLVVTIAVLVVCYQMAIRDSRHLAPFLISVWVLGRFVRRLIDWQEGGFESLTALSLLPMMAMLTTVICTAPRWRQAPHQLRQCLLLMGAPIAVATAIGLAAYGKAAVIDASGWLLPLLFVPYYAVRPTSLAERKSVLRFVVTLAAVVAAYGWYQFLYLPPWDAMWLRESGMTSSMGEAKVNSVRVWGTLSSTGPAAAFWASSIGLMIAGVRPKPVCGALHGLLIGSALLLSRVRICWVSTLVGLVSFVFLKGSRGSSEAIGFAVVAVIGVAVSTLLPGGDLVSDRLDSFTSLSDDHSFRTRKNFAFELVDLVTETPFGRGIGYGSAAKVSGASSSLAAFDNGFGAVLYSLGLPGGLLWFTGVAMLGKLLYDAAKNDLTGVKPYAITGSVQLAISVASLASAFFMGGDMSVVLWLTIGLAFAPLPIGAAAPATHPPYLRTNQ</sequence>
<feature type="transmembrane region" description="Helical" evidence="1">
    <location>
        <begin position="441"/>
        <end position="463"/>
    </location>
</feature>
<reference evidence="2 3" key="1">
    <citation type="submission" date="2019-02" db="EMBL/GenBank/DDBJ databases">
        <title>Deep-cultivation of Planctomycetes and their phenomic and genomic characterization uncovers novel biology.</title>
        <authorList>
            <person name="Wiegand S."/>
            <person name="Jogler M."/>
            <person name="Boedeker C."/>
            <person name="Pinto D."/>
            <person name="Vollmers J."/>
            <person name="Rivas-Marin E."/>
            <person name="Kohn T."/>
            <person name="Peeters S.H."/>
            <person name="Heuer A."/>
            <person name="Rast P."/>
            <person name="Oberbeckmann S."/>
            <person name="Bunk B."/>
            <person name="Jeske O."/>
            <person name="Meyerdierks A."/>
            <person name="Storesund J.E."/>
            <person name="Kallscheuer N."/>
            <person name="Luecker S."/>
            <person name="Lage O.M."/>
            <person name="Pohl T."/>
            <person name="Merkel B.J."/>
            <person name="Hornburger P."/>
            <person name="Mueller R.-W."/>
            <person name="Bruemmer F."/>
            <person name="Labrenz M."/>
            <person name="Spormann A.M."/>
            <person name="Op Den Camp H."/>
            <person name="Overmann J."/>
            <person name="Amann R."/>
            <person name="Jetten M.S.M."/>
            <person name="Mascher T."/>
            <person name="Medema M.H."/>
            <person name="Devos D.P."/>
            <person name="Kaster A.-K."/>
            <person name="Ovreas L."/>
            <person name="Rohde M."/>
            <person name="Galperin M.Y."/>
            <person name="Jogler C."/>
        </authorList>
    </citation>
    <scope>NUCLEOTIDE SEQUENCE [LARGE SCALE GENOMIC DNA]</scope>
    <source>
        <strain evidence="2 3">Pla108</strain>
    </source>
</reference>
<feature type="transmembrane region" description="Helical" evidence="1">
    <location>
        <begin position="469"/>
        <end position="490"/>
    </location>
</feature>
<feature type="transmembrane region" description="Helical" evidence="1">
    <location>
        <begin position="142"/>
        <end position="160"/>
    </location>
</feature>
<feature type="transmembrane region" description="Helical" evidence="1">
    <location>
        <begin position="404"/>
        <end position="429"/>
    </location>
</feature>
<gene>
    <name evidence="2" type="ORF">Pla108_21200</name>
</gene>
<dbReference type="OrthoDB" id="7295126at2"/>
<keyword evidence="1" id="KW-0812">Transmembrane</keyword>
<feature type="transmembrane region" description="Helical" evidence="1">
    <location>
        <begin position="288"/>
        <end position="309"/>
    </location>
</feature>
<dbReference type="Proteomes" id="UP000317421">
    <property type="component" value="Unassembled WGS sequence"/>
</dbReference>
<organism evidence="2 3">
    <name type="scientific">Botrimarina colliarenosi</name>
    <dbReference type="NCBI Taxonomy" id="2528001"/>
    <lineage>
        <taxon>Bacteria</taxon>
        <taxon>Pseudomonadati</taxon>
        <taxon>Planctomycetota</taxon>
        <taxon>Planctomycetia</taxon>
        <taxon>Pirellulales</taxon>
        <taxon>Lacipirellulaceae</taxon>
        <taxon>Botrimarina</taxon>
    </lineage>
</organism>
<dbReference type="PANTHER" id="PTHR37422">
    <property type="entry name" value="TEICHURONIC ACID BIOSYNTHESIS PROTEIN TUAE"/>
    <property type="match status" value="1"/>
</dbReference>
<feature type="transmembrane region" description="Helical" evidence="1">
    <location>
        <begin position="318"/>
        <end position="338"/>
    </location>
</feature>
<evidence type="ECO:0008006" key="4">
    <source>
        <dbReference type="Google" id="ProtNLM"/>
    </source>
</evidence>
<dbReference type="RefSeq" id="WP_146444853.1">
    <property type="nucleotide sequence ID" value="NZ_SJPR01000002.1"/>
</dbReference>
<feature type="transmembrane region" description="Helical" evidence="1">
    <location>
        <begin position="195"/>
        <end position="214"/>
    </location>
</feature>
<dbReference type="InterPro" id="IPR051533">
    <property type="entry name" value="WaaL-like"/>
</dbReference>
<feature type="transmembrane region" description="Helical" evidence="1">
    <location>
        <begin position="112"/>
        <end position="130"/>
    </location>
</feature>
<dbReference type="PANTHER" id="PTHR37422:SF13">
    <property type="entry name" value="LIPOPOLYSACCHARIDE BIOSYNTHESIS PROTEIN PA4999-RELATED"/>
    <property type="match status" value="1"/>
</dbReference>
<keyword evidence="1" id="KW-1133">Transmembrane helix</keyword>
<dbReference type="EMBL" id="SJPR01000002">
    <property type="protein sequence ID" value="TWT97965.1"/>
    <property type="molecule type" value="Genomic_DNA"/>
</dbReference>